<sequence length="394" mass="41795">MTKAKRKVDLFSLFYKNSLLVEAIIIFGLFQIFTGGMFLTVRNLSNLLMQGATCSIISVTMCLVIITGNADLSAGRYLGMLAMVAALIQVNYGSIPSIVVVLIVFAIAIITGLWHGFWVGYMKLPAFIITLATQLVFLGVNQYISGGRMVGPVEGIIAEMGNGYMPSISGTSNDTTLILGALIITAYVAFTVMKEKKSVRQGLSEKNWMRIVPKTALIVILAAVVTFILYSYKGFAYAMIILFVLTIAVSYISNNTKFGRYVYAIGGNKDAASLSGINVSKELLKLYVLHAVVVATAALVYVGRLSAATTAGGNGYEFTAITGCVVGGTAITGGHGTVAGAVAGTLIMAALDNGMSLMNLDPAFQYIVRGGVLLFAIALDAYASNRKARTVQAV</sequence>
<dbReference type="Pfam" id="PF02653">
    <property type="entry name" value="BPD_transp_2"/>
    <property type="match status" value="1"/>
</dbReference>
<dbReference type="EMBL" id="CZBE01000019">
    <property type="protein sequence ID" value="CUP96800.1"/>
    <property type="molecule type" value="Genomic_DNA"/>
</dbReference>
<keyword evidence="2" id="KW-0813">Transport</keyword>
<gene>
    <name evidence="12" type="primary">xylH_3</name>
    <name evidence="13" type="ORF">DXC40_10225</name>
    <name evidence="12" type="ORF">ERS852551_02581</name>
</gene>
<protein>
    <recommendedName>
        <fullName evidence="10">Xylose transport system permease protein XylH</fullName>
    </recommendedName>
</protein>
<keyword evidence="3" id="KW-1003">Cell membrane</keyword>
<accession>A0A174SNQ3</accession>
<feature type="transmembrane region" description="Helical" evidence="11">
    <location>
        <begin position="20"/>
        <end position="41"/>
    </location>
</feature>
<evidence type="ECO:0000256" key="7">
    <source>
        <dbReference type="ARBA" id="ARBA00022989"/>
    </source>
</evidence>
<reference evidence="13 15" key="2">
    <citation type="submission" date="2018-08" db="EMBL/GenBank/DDBJ databases">
        <title>A genome reference for cultivated species of the human gut microbiota.</title>
        <authorList>
            <person name="Zou Y."/>
            <person name="Xue W."/>
            <person name="Luo G."/>
        </authorList>
    </citation>
    <scope>NUCLEOTIDE SEQUENCE [LARGE SCALE GENOMIC DNA]</scope>
    <source>
        <strain evidence="13 15">TF05-12AC</strain>
    </source>
</reference>
<dbReference type="GO" id="GO:0005886">
    <property type="term" value="C:plasma membrane"/>
    <property type="evidence" value="ECO:0007669"/>
    <property type="project" value="UniProtKB-SubCell"/>
</dbReference>
<comment type="subcellular location">
    <subcellularLocation>
        <location evidence="1">Cell membrane</location>
        <topology evidence="1">Multi-pass membrane protein</topology>
    </subcellularLocation>
</comment>
<evidence type="ECO:0000256" key="1">
    <source>
        <dbReference type="ARBA" id="ARBA00004651"/>
    </source>
</evidence>
<keyword evidence="6 11" id="KW-0812">Transmembrane</keyword>
<evidence type="ECO:0000256" key="10">
    <source>
        <dbReference type="ARBA" id="ARBA00035686"/>
    </source>
</evidence>
<evidence type="ECO:0000256" key="6">
    <source>
        <dbReference type="ARBA" id="ARBA00022692"/>
    </source>
</evidence>
<keyword evidence="5" id="KW-0762">Sugar transport</keyword>
<evidence type="ECO:0000256" key="9">
    <source>
        <dbReference type="ARBA" id="ARBA00035611"/>
    </source>
</evidence>
<comment type="function">
    <text evidence="9">Part of the binding-protein-dependent transport system for D-xylose. Probably responsible for the translocation of the substrate across the membrane.</text>
</comment>
<keyword evidence="4" id="KW-0997">Cell inner membrane</keyword>
<keyword evidence="8 11" id="KW-0472">Membrane</keyword>
<feature type="transmembrane region" description="Helical" evidence="11">
    <location>
        <begin position="211"/>
        <end position="229"/>
    </location>
</feature>
<feature type="transmembrane region" description="Helical" evidence="11">
    <location>
        <begin position="235"/>
        <end position="253"/>
    </location>
</feature>
<dbReference type="GO" id="GO:0022857">
    <property type="term" value="F:transmembrane transporter activity"/>
    <property type="evidence" value="ECO:0007669"/>
    <property type="project" value="InterPro"/>
</dbReference>
<evidence type="ECO:0000256" key="3">
    <source>
        <dbReference type="ARBA" id="ARBA00022475"/>
    </source>
</evidence>
<evidence type="ECO:0000256" key="4">
    <source>
        <dbReference type="ARBA" id="ARBA00022519"/>
    </source>
</evidence>
<feature type="transmembrane region" description="Helical" evidence="11">
    <location>
        <begin position="124"/>
        <end position="144"/>
    </location>
</feature>
<evidence type="ECO:0000313" key="12">
    <source>
        <dbReference type="EMBL" id="CUP96800.1"/>
    </source>
</evidence>
<name>A0A174SNQ3_9FIRM</name>
<dbReference type="CDD" id="cd06579">
    <property type="entry name" value="TM_PBP1_transp_AraH_like"/>
    <property type="match status" value="1"/>
</dbReference>
<evidence type="ECO:0000256" key="5">
    <source>
        <dbReference type="ARBA" id="ARBA00022597"/>
    </source>
</evidence>
<evidence type="ECO:0000256" key="8">
    <source>
        <dbReference type="ARBA" id="ARBA00023136"/>
    </source>
</evidence>
<feature type="transmembrane region" description="Helical" evidence="11">
    <location>
        <begin position="98"/>
        <end position="117"/>
    </location>
</feature>
<organism evidence="12 14">
    <name type="scientific">Anaerotruncus colihominis</name>
    <dbReference type="NCBI Taxonomy" id="169435"/>
    <lineage>
        <taxon>Bacteria</taxon>
        <taxon>Bacillati</taxon>
        <taxon>Bacillota</taxon>
        <taxon>Clostridia</taxon>
        <taxon>Eubacteriales</taxon>
        <taxon>Oscillospiraceae</taxon>
        <taxon>Anaerotruncus</taxon>
    </lineage>
</organism>
<dbReference type="PANTHER" id="PTHR32196:SF32">
    <property type="entry name" value="XYLOSE TRANSPORT SYSTEM PERMEASE PROTEIN XYLH"/>
    <property type="match status" value="1"/>
</dbReference>
<feature type="transmembrane region" description="Helical" evidence="11">
    <location>
        <begin position="47"/>
        <end position="67"/>
    </location>
</feature>
<reference evidence="12 14" key="1">
    <citation type="submission" date="2015-09" db="EMBL/GenBank/DDBJ databases">
        <authorList>
            <consortium name="Pathogen Informatics"/>
        </authorList>
    </citation>
    <scope>NUCLEOTIDE SEQUENCE [LARGE SCALE GENOMIC DNA]</scope>
    <source>
        <strain evidence="12 14">2789STDY5834939</strain>
    </source>
</reference>
<evidence type="ECO:0000256" key="2">
    <source>
        <dbReference type="ARBA" id="ARBA00022448"/>
    </source>
</evidence>
<dbReference type="AlphaFoldDB" id="A0A174SNQ3"/>
<dbReference type="InterPro" id="IPR001851">
    <property type="entry name" value="ABC_transp_permease"/>
</dbReference>
<evidence type="ECO:0000313" key="13">
    <source>
        <dbReference type="EMBL" id="RGE67846.1"/>
    </source>
</evidence>
<feature type="transmembrane region" description="Helical" evidence="11">
    <location>
        <begin position="164"/>
        <end position="190"/>
    </location>
</feature>
<feature type="transmembrane region" description="Helical" evidence="11">
    <location>
        <begin position="283"/>
        <end position="302"/>
    </location>
</feature>
<dbReference type="RefSeq" id="WP_055245578.1">
    <property type="nucleotide sequence ID" value="NZ_CABIWA010000016.1"/>
</dbReference>
<evidence type="ECO:0000313" key="15">
    <source>
        <dbReference type="Proteomes" id="UP000260828"/>
    </source>
</evidence>
<dbReference type="Proteomes" id="UP000260828">
    <property type="component" value="Unassembled WGS sequence"/>
</dbReference>
<dbReference type="EMBL" id="QVME01000004">
    <property type="protein sequence ID" value="RGE67846.1"/>
    <property type="molecule type" value="Genomic_DNA"/>
</dbReference>
<feature type="transmembrane region" description="Helical" evidence="11">
    <location>
        <begin position="363"/>
        <end position="383"/>
    </location>
</feature>
<dbReference type="PANTHER" id="PTHR32196">
    <property type="entry name" value="ABC TRANSPORTER PERMEASE PROTEIN YPHD-RELATED-RELATED"/>
    <property type="match status" value="1"/>
</dbReference>
<proteinExistence type="predicted"/>
<evidence type="ECO:0000313" key="14">
    <source>
        <dbReference type="Proteomes" id="UP000095765"/>
    </source>
</evidence>
<dbReference type="OrthoDB" id="9813906at2"/>
<dbReference type="Proteomes" id="UP000095765">
    <property type="component" value="Unassembled WGS sequence"/>
</dbReference>
<keyword evidence="7 11" id="KW-1133">Transmembrane helix</keyword>
<evidence type="ECO:0000256" key="11">
    <source>
        <dbReference type="SAM" id="Phobius"/>
    </source>
</evidence>